<dbReference type="GO" id="GO:0051287">
    <property type="term" value="F:NAD binding"/>
    <property type="evidence" value="ECO:0007669"/>
    <property type="project" value="InterPro"/>
</dbReference>
<evidence type="ECO:0000256" key="2">
    <source>
        <dbReference type="ARBA" id="ARBA00003850"/>
    </source>
</evidence>
<evidence type="ECO:0000256" key="1">
    <source>
        <dbReference type="ARBA" id="ARBA00001947"/>
    </source>
</evidence>
<dbReference type="EMBL" id="FWWT01000015">
    <property type="protein sequence ID" value="SMB88109.1"/>
    <property type="molecule type" value="Genomic_DNA"/>
</dbReference>
<dbReference type="Pfam" id="PF00815">
    <property type="entry name" value="Histidinol_dh"/>
    <property type="match status" value="1"/>
</dbReference>
<evidence type="ECO:0000256" key="7">
    <source>
        <dbReference type="ARBA" id="ARBA00023002"/>
    </source>
</evidence>
<dbReference type="RefSeq" id="WP_084052816.1">
    <property type="nucleotide sequence ID" value="NZ_FWWT01000015.1"/>
</dbReference>
<accession>A0A1W1V3Z0</accession>
<evidence type="ECO:0000256" key="6">
    <source>
        <dbReference type="ARBA" id="ARBA00022833"/>
    </source>
</evidence>
<reference evidence="13 14" key="1">
    <citation type="submission" date="2017-04" db="EMBL/GenBank/DDBJ databases">
        <authorList>
            <person name="Afonso C.L."/>
            <person name="Miller P.J."/>
            <person name="Scott M.A."/>
            <person name="Spackman E."/>
            <person name="Goraichik I."/>
            <person name="Dimitrov K.M."/>
            <person name="Suarez D.L."/>
            <person name="Swayne D.E."/>
        </authorList>
    </citation>
    <scope>NUCLEOTIDE SEQUENCE [LARGE SCALE GENOMIC DNA]</scope>
    <source>
        <strain evidence="13 14">DSM 11270</strain>
    </source>
</reference>
<dbReference type="SUPFAM" id="SSF53720">
    <property type="entry name" value="ALDH-like"/>
    <property type="match status" value="1"/>
</dbReference>
<sequence length="429" mass="46944">MNIFKWAEVCPETKNKILKRAEVDITEQMEIAKDVIAEVKEIGDSAVFKYTEKFDKALLTKETLKVTQEEIEQGFKNVEPEFRETLEFAANNIRKFHEKQMPESLWFTETVKGVMVGEQTNPISDVCIYVPRGKGSFPSVLLMLAIPAIVANVPKITVITPPNPEGNLDDAVLAAAKIAGVTEIYKVGGIQGVAAVAYGTETIPKCSKIIGPGNSFVTAAKRLLSGIIDIGSPAGPSEAIILSDGSVDPKKVALDFMIEAEHGPDSASLLVTHDEKLAEDVTKIVITQLEKLSPKRREFVQRSINNYGGIILTNSLEESIDFVNEYAPEHMEVMTKNPFDILPQIKNAGEILLGENAPISLANFVLGPNAILPTGAKAKTYSSVSVFDFLKRTSVGYVTEEGFDTVRDKVSIFARKEGFETHALAVEER</sequence>
<dbReference type="InterPro" id="IPR012131">
    <property type="entry name" value="Hstdl_DH"/>
</dbReference>
<organism evidence="13 14">
    <name type="scientific">Desulfonispora thiosulfatigenes DSM 11270</name>
    <dbReference type="NCBI Taxonomy" id="656914"/>
    <lineage>
        <taxon>Bacteria</taxon>
        <taxon>Bacillati</taxon>
        <taxon>Bacillota</taxon>
        <taxon>Clostridia</taxon>
        <taxon>Eubacteriales</taxon>
        <taxon>Peptococcaceae</taxon>
        <taxon>Desulfonispora</taxon>
    </lineage>
</organism>
<keyword evidence="7 9" id="KW-0560">Oxidoreductase</keyword>
<name>A0A1W1V3Z0_DESTI</name>
<dbReference type="GO" id="GO:0004399">
    <property type="term" value="F:histidinol dehydrogenase activity"/>
    <property type="evidence" value="ECO:0007669"/>
    <property type="project" value="UniProtKB-EC"/>
</dbReference>
<feature type="active site" description="Proton acceptor" evidence="10">
    <location>
        <position position="330"/>
    </location>
</feature>
<comment type="similarity">
    <text evidence="3 9 12">Belongs to the histidinol dehydrogenase family.</text>
</comment>
<dbReference type="GO" id="GO:0046872">
    <property type="term" value="F:metal ion binding"/>
    <property type="evidence" value="ECO:0007669"/>
    <property type="project" value="UniProtKB-KW"/>
</dbReference>
<evidence type="ECO:0000256" key="9">
    <source>
        <dbReference type="PIRNR" id="PIRNR000099"/>
    </source>
</evidence>
<dbReference type="PRINTS" id="PR00083">
    <property type="entry name" value="HOLDHDRGNASE"/>
</dbReference>
<keyword evidence="11" id="KW-0520">NAD</keyword>
<feature type="binding site" evidence="11">
    <location>
        <position position="191"/>
    </location>
    <ligand>
        <name>NAD(+)</name>
        <dbReference type="ChEBI" id="CHEBI:57540"/>
    </ligand>
</feature>
<keyword evidence="14" id="KW-1185">Reference proteome</keyword>
<dbReference type="PIRSF" id="PIRSF000099">
    <property type="entry name" value="Histidinol_dh"/>
    <property type="match status" value="1"/>
</dbReference>
<evidence type="ECO:0000256" key="12">
    <source>
        <dbReference type="RuleBase" id="RU004175"/>
    </source>
</evidence>
<dbReference type="PROSITE" id="PS00611">
    <property type="entry name" value="HISOL_DEHYDROGENASE"/>
    <property type="match status" value="1"/>
</dbReference>
<dbReference type="CDD" id="cd06572">
    <property type="entry name" value="Histidinol_dh"/>
    <property type="match status" value="1"/>
</dbReference>
<proteinExistence type="inferred from homology"/>
<comment type="function">
    <text evidence="2">Catalyzes the sequential NAD-dependent oxidations of L-histidinol to L-histidinaldehyde and then to L-histidine.</text>
</comment>
<dbReference type="FunFam" id="3.40.50.1980:FF:000001">
    <property type="entry name" value="Histidinol dehydrogenase"/>
    <property type="match status" value="1"/>
</dbReference>
<dbReference type="Gene3D" id="1.20.5.1300">
    <property type="match status" value="1"/>
</dbReference>
<dbReference type="PANTHER" id="PTHR21256">
    <property type="entry name" value="HISTIDINOL DEHYDROGENASE HDH"/>
    <property type="match status" value="1"/>
</dbReference>
<dbReference type="GO" id="GO:0005829">
    <property type="term" value="C:cytosol"/>
    <property type="evidence" value="ECO:0007669"/>
    <property type="project" value="TreeGrafter"/>
</dbReference>
<evidence type="ECO:0000256" key="3">
    <source>
        <dbReference type="ARBA" id="ARBA00010178"/>
    </source>
</evidence>
<dbReference type="NCBIfam" id="TIGR00069">
    <property type="entry name" value="hisD"/>
    <property type="match status" value="1"/>
</dbReference>
<evidence type="ECO:0000256" key="10">
    <source>
        <dbReference type="PIRSR" id="PIRSR000099-1"/>
    </source>
</evidence>
<dbReference type="STRING" id="656914.SAMN00017405_1834"/>
<dbReference type="EC" id="1.1.1.23" evidence="4"/>
<dbReference type="FunFam" id="3.40.50.1980:FF:000026">
    <property type="entry name" value="Histidinol dehydrogenase"/>
    <property type="match status" value="1"/>
</dbReference>
<feature type="binding site" evidence="11">
    <location>
        <position position="214"/>
    </location>
    <ligand>
        <name>NAD(+)</name>
        <dbReference type="ChEBI" id="CHEBI:57540"/>
    </ligand>
</feature>
<dbReference type="InterPro" id="IPR001692">
    <property type="entry name" value="Histidinol_DH_CS"/>
</dbReference>
<feature type="active site" description="Proton acceptor" evidence="10">
    <location>
        <position position="329"/>
    </location>
</feature>
<protein>
    <recommendedName>
        <fullName evidence="4">histidinol dehydrogenase</fullName>
        <ecNumber evidence="4">1.1.1.23</ecNumber>
    </recommendedName>
</protein>
<comment type="cofactor">
    <cofactor evidence="1">
        <name>Zn(2+)</name>
        <dbReference type="ChEBI" id="CHEBI:29105"/>
    </cofactor>
</comment>
<evidence type="ECO:0000256" key="4">
    <source>
        <dbReference type="ARBA" id="ARBA00012965"/>
    </source>
</evidence>
<feature type="binding site" evidence="11">
    <location>
        <position position="129"/>
    </location>
    <ligand>
        <name>NAD(+)</name>
        <dbReference type="ChEBI" id="CHEBI:57540"/>
    </ligand>
</feature>
<evidence type="ECO:0000256" key="8">
    <source>
        <dbReference type="ARBA" id="ARBA00049489"/>
    </source>
</evidence>
<dbReference type="Proteomes" id="UP000192731">
    <property type="component" value="Unassembled WGS sequence"/>
</dbReference>
<dbReference type="GO" id="GO:0000105">
    <property type="term" value="P:L-histidine biosynthetic process"/>
    <property type="evidence" value="ECO:0007669"/>
    <property type="project" value="InterPro"/>
</dbReference>
<dbReference type="OrthoDB" id="9805269at2"/>
<evidence type="ECO:0000313" key="13">
    <source>
        <dbReference type="EMBL" id="SMB88109.1"/>
    </source>
</evidence>
<dbReference type="AlphaFoldDB" id="A0A1W1V3Z0"/>
<comment type="catalytic activity">
    <reaction evidence="8">
        <text>L-histidinol + 2 NAD(+) + H2O = L-histidine + 2 NADH + 3 H(+)</text>
        <dbReference type="Rhea" id="RHEA:20641"/>
        <dbReference type="ChEBI" id="CHEBI:15377"/>
        <dbReference type="ChEBI" id="CHEBI:15378"/>
        <dbReference type="ChEBI" id="CHEBI:57540"/>
        <dbReference type="ChEBI" id="CHEBI:57595"/>
        <dbReference type="ChEBI" id="CHEBI:57699"/>
        <dbReference type="ChEBI" id="CHEBI:57945"/>
        <dbReference type="EC" id="1.1.1.23"/>
    </reaction>
</comment>
<dbReference type="InterPro" id="IPR022695">
    <property type="entry name" value="Histidinol_DH_monofunct"/>
</dbReference>
<evidence type="ECO:0000256" key="11">
    <source>
        <dbReference type="PIRSR" id="PIRSR000099-2"/>
    </source>
</evidence>
<dbReference type="InterPro" id="IPR016161">
    <property type="entry name" value="Ald_DH/histidinol_DH"/>
</dbReference>
<keyword evidence="5" id="KW-0479">Metal-binding</keyword>
<evidence type="ECO:0000313" key="14">
    <source>
        <dbReference type="Proteomes" id="UP000192731"/>
    </source>
</evidence>
<dbReference type="PANTHER" id="PTHR21256:SF2">
    <property type="entry name" value="HISTIDINE BIOSYNTHESIS TRIFUNCTIONAL PROTEIN"/>
    <property type="match status" value="1"/>
</dbReference>
<evidence type="ECO:0000256" key="5">
    <source>
        <dbReference type="ARBA" id="ARBA00022723"/>
    </source>
</evidence>
<keyword evidence="6" id="KW-0862">Zinc</keyword>
<gene>
    <name evidence="13" type="ORF">SAMN00017405_1834</name>
</gene>
<dbReference type="Gene3D" id="3.40.50.1980">
    <property type="entry name" value="Nitrogenase molybdenum iron protein domain"/>
    <property type="match status" value="2"/>
</dbReference>